<dbReference type="InterPro" id="IPR058240">
    <property type="entry name" value="rSAM_sf"/>
</dbReference>
<feature type="domain" description="Radical SAM core" evidence="8">
    <location>
        <begin position="6"/>
        <end position="248"/>
    </location>
</feature>
<dbReference type="CDD" id="cd21120">
    <property type="entry name" value="SPASM_anSME"/>
    <property type="match status" value="1"/>
</dbReference>
<accession>A0A3D2SH17</accession>
<dbReference type="Proteomes" id="UP000263098">
    <property type="component" value="Unassembled WGS sequence"/>
</dbReference>
<dbReference type="NCBIfam" id="TIGR03942">
    <property type="entry name" value="sulfatase_rSAM"/>
    <property type="match status" value="1"/>
</dbReference>
<name>A0A3D2SH17_9BACE</name>
<gene>
    <name evidence="9" type="ORF">DHW31_08495</name>
</gene>
<dbReference type="RefSeq" id="WP_277638977.1">
    <property type="nucleotide sequence ID" value="NZ_JAJUIH010000004.1"/>
</dbReference>
<evidence type="ECO:0000256" key="3">
    <source>
        <dbReference type="ARBA" id="ARBA00022691"/>
    </source>
</evidence>
<keyword evidence="3" id="KW-0949">S-adenosyl-L-methionine</keyword>
<dbReference type="CDD" id="cd01335">
    <property type="entry name" value="Radical_SAM"/>
    <property type="match status" value="1"/>
</dbReference>
<proteinExistence type="inferred from homology"/>
<protein>
    <submittedName>
        <fullName evidence="9">Anaerobic sulfatase maturase</fullName>
    </submittedName>
</protein>
<evidence type="ECO:0000256" key="4">
    <source>
        <dbReference type="ARBA" id="ARBA00022723"/>
    </source>
</evidence>
<sequence>MLKTSAPFSKPLYVMLKPAGSTCNLACEYCYYLQKKELYNESRQQILSDALLEKFTEEYIASQTSQEVLFTWHGGEPTLRNLQFYKKAIEYQNKYARGKMIDNCIQTNASLLTDEWCAFFKKNNWLVGVSIDGPEHVHDYYRHGIHGEPTFQKVISGIELLNKHRVQWNAMATINNYNANYPTEFYHFFKEIKCNYIQFTPVVERLSTDEGNMLSANNNEKPNELAPFSVKPQQWGDFLCALFDLWIKEDVGQVFIQLFDATLANWMGVTPSLCSIDVRCGHAGVMEFNGDIYSCDHYVFPEYKLGNIYEKSIVEMMYGQRQLDFGRAKQETLPEQCNSCEFLFACNGECPKNRFIETSNGDKRMNYLCEGYKKFFHHVSPYMDFMKKELMNQRAPSNVMNELERIKRENI</sequence>
<dbReference type="PANTHER" id="PTHR43273">
    <property type="entry name" value="ANAEROBIC SULFATASE-MATURATING ENZYME HOMOLOG ASLB-RELATED"/>
    <property type="match status" value="1"/>
</dbReference>
<dbReference type="InterPro" id="IPR047207">
    <property type="entry name" value="SPASM_anSME"/>
</dbReference>
<organism evidence="9 10">
    <name type="scientific">Bacteroides graminisolvens</name>
    <dbReference type="NCBI Taxonomy" id="477666"/>
    <lineage>
        <taxon>Bacteria</taxon>
        <taxon>Pseudomonadati</taxon>
        <taxon>Bacteroidota</taxon>
        <taxon>Bacteroidia</taxon>
        <taxon>Bacteroidales</taxon>
        <taxon>Bacteroidaceae</taxon>
        <taxon>Bacteroides</taxon>
    </lineage>
</organism>
<keyword evidence="2" id="KW-0004">4Fe-4S</keyword>
<dbReference type="InterPro" id="IPR013785">
    <property type="entry name" value="Aldolase_TIM"/>
</dbReference>
<dbReference type="Gene3D" id="3.20.20.70">
    <property type="entry name" value="Aldolase class I"/>
    <property type="match status" value="1"/>
</dbReference>
<dbReference type="SFLD" id="SFLDF00285">
    <property type="entry name" value="anaerobic_Ser-type_sulfatase-m"/>
    <property type="match status" value="1"/>
</dbReference>
<keyword evidence="5" id="KW-0408">Iron</keyword>
<dbReference type="PROSITE" id="PS51918">
    <property type="entry name" value="RADICAL_SAM"/>
    <property type="match status" value="1"/>
</dbReference>
<evidence type="ECO:0000256" key="5">
    <source>
        <dbReference type="ARBA" id="ARBA00023004"/>
    </source>
</evidence>
<dbReference type="SUPFAM" id="SSF102114">
    <property type="entry name" value="Radical SAM enzymes"/>
    <property type="match status" value="1"/>
</dbReference>
<evidence type="ECO:0000313" key="10">
    <source>
        <dbReference type="Proteomes" id="UP000263098"/>
    </source>
</evidence>
<evidence type="ECO:0000256" key="6">
    <source>
        <dbReference type="ARBA" id="ARBA00023014"/>
    </source>
</evidence>
<dbReference type="NCBIfam" id="TIGR04085">
    <property type="entry name" value="rSAM_more_4Fe4S"/>
    <property type="match status" value="1"/>
</dbReference>
<dbReference type="InterPro" id="IPR007197">
    <property type="entry name" value="rSAM"/>
</dbReference>
<evidence type="ECO:0000256" key="7">
    <source>
        <dbReference type="ARBA" id="ARBA00023601"/>
    </source>
</evidence>
<dbReference type="InterPro" id="IPR023885">
    <property type="entry name" value="4Fe4S-binding_SPASM_dom"/>
</dbReference>
<comment type="caution">
    <text evidence="9">The sequence shown here is derived from an EMBL/GenBank/DDBJ whole genome shotgun (WGS) entry which is preliminary data.</text>
</comment>
<keyword evidence="4" id="KW-0479">Metal-binding</keyword>
<dbReference type="SFLD" id="SFLDG01386">
    <property type="entry name" value="main_SPASM_domain-containing"/>
    <property type="match status" value="1"/>
</dbReference>
<dbReference type="InterPro" id="IPR023867">
    <property type="entry name" value="Sulphatase_maturase_rSAM"/>
</dbReference>
<dbReference type="Pfam" id="PF04055">
    <property type="entry name" value="Radical_SAM"/>
    <property type="match status" value="1"/>
</dbReference>
<dbReference type="NCBIfam" id="NF010308">
    <property type="entry name" value="PRK13745.1"/>
    <property type="match status" value="1"/>
</dbReference>
<dbReference type="PANTHER" id="PTHR43273:SF3">
    <property type="entry name" value="ANAEROBIC SULFATASE-MATURATING ENZYME HOMOLOG ASLB-RELATED"/>
    <property type="match status" value="1"/>
</dbReference>
<evidence type="ECO:0000256" key="2">
    <source>
        <dbReference type="ARBA" id="ARBA00022485"/>
    </source>
</evidence>
<dbReference type="SFLD" id="SFLDG01067">
    <property type="entry name" value="SPASM/twitch_domain_containing"/>
    <property type="match status" value="1"/>
</dbReference>
<dbReference type="SFLD" id="SFLDG01384">
    <property type="entry name" value="thioether_bond_formation_requi"/>
    <property type="match status" value="1"/>
</dbReference>
<reference evidence="9 10" key="1">
    <citation type="journal article" date="2018" name="Nat. Biotechnol.">
        <title>A standardized bacterial taxonomy based on genome phylogeny substantially revises the tree of life.</title>
        <authorList>
            <person name="Parks D.H."/>
            <person name="Chuvochina M."/>
            <person name="Waite D.W."/>
            <person name="Rinke C."/>
            <person name="Skarshewski A."/>
            <person name="Chaumeil P.A."/>
            <person name="Hugenholtz P."/>
        </authorList>
    </citation>
    <scope>NUCLEOTIDE SEQUENCE [LARGE SCALE GENOMIC DNA]</scope>
    <source>
        <strain evidence="9">UBA9667</strain>
    </source>
</reference>
<evidence type="ECO:0000256" key="1">
    <source>
        <dbReference type="ARBA" id="ARBA00001966"/>
    </source>
</evidence>
<dbReference type="AlphaFoldDB" id="A0A3D2SH17"/>
<dbReference type="GO" id="GO:0016491">
    <property type="term" value="F:oxidoreductase activity"/>
    <property type="evidence" value="ECO:0007669"/>
    <property type="project" value="InterPro"/>
</dbReference>
<comment type="cofactor">
    <cofactor evidence="1">
        <name>[4Fe-4S] cluster</name>
        <dbReference type="ChEBI" id="CHEBI:49883"/>
    </cofactor>
</comment>
<comment type="similarity">
    <text evidence="7">Belongs to the radical SAM superfamily. Anaerobic sulfatase-maturating enzyme family.</text>
</comment>
<dbReference type="SFLD" id="SFLDS00029">
    <property type="entry name" value="Radical_SAM"/>
    <property type="match status" value="1"/>
</dbReference>
<dbReference type="SFLD" id="SFLDG01072">
    <property type="entry name" value="dehydrogenase_like"/>
    <property type="match status" value="1"/>
</dbReference>
<dbReference type="GO" id="GO:0051539">
    <property type="term" value="F:4 iron, 4 sulfur cluster binding"/>
    <property type="evidence" value="ECO:0007669"/>
    <property type="project" value="UniProtKB-KW"/>
</dbReference>
<evidence type="ECO:0000259" key="8">
    <source>
        <dbReference type="PROSITE" id="PS51918"/>
    </source>
</evidence>
<dbReference type="EMBL" id="DPVG01000304">
    <property type="protein sequence ID" value="HCK24800.1"/>
    <property type="molecule type" value="Genomic_DNA"/>
</dbReference>
<dbReference type="GO" id="GO:0046872">
    <property type="term" value="F:metal ion binding"/>
    <property type="evidence" value="ECO:0007669"/>
    <property type="project" value="UniProtKB-KW"/>
</dbReference>
<dbReference type="InterPro" id="IPR034491">
    <property type="entry name" value="Anaerob_Ser_sulfatase-maturase"/>
</dbReference>
<dbReference type="Pfam" id="PF13186">
    <property type="entry name" value="SPASM"/>
    <property type="match status" value="1"/>
</dbReference>
<keyword evidence="6" id="KW-0411">Iron-sulfur</keyword>
<evidence type="ECO:0000313" key="9">
    <source>
        <dbReference type="EMBL" id="HCK24800.1"/>
    </source>
</evidence>